<dbReference type="InterPro" id="IPR050400">
    <property type="entry name" value="Bact_Cytoskel_RodZ"/>
</dbReference>
<dbReference type="PANTHER" id="PTHR34475">
    <property type="match status" value="1"/>
</dbReference>
<name>A0A955L659_9BACT</name>
<reference evidence="3" key="2">
    <citation type="journal article" date="2021" name="Microbiome">
        <title>Successional dynamics and alternative stable states in a saline activated sludge microbial community over 9 years.</title>
        <authorList>
            <person name="Wang Y."/>
            <person name="Ye J."/>
            <person name="Ju F."/>
            <person name="Liu L."/>
            <person name="Boyd J.A."/>
            <person name="Deng Y."/>
            <person name="Parks D.H."/>
            <person name="Jiang X."/>
            <person name="Yin X."/>
            <person name="Woodcroft B.J."/>
            <person name="Tyson G.W."/>
            <person name="Hugenholtz P."/>
            <person name="Polz M.F."/>
            <person name="Zhang T."/>
        </authorList>
    </citation>
    <scope>NUCLEOTIDE SEQUENCE</scope>
    <source>
        <strain evidence="3">HKST-UBA14</strain>
    </source>
</reference>
<dbReference type="PANTHER" id="PTHR34475:SF1">
    <property type="entry name" value="CYTOSKELETON PROTEIN RODZ"/>
    <property type="match status" value="1"/>
</dbReference>
<dbReference type="AlphaFoldDB" id="A0A955L659"/>
<protein>
    <submittedName>
        <fullName evidence="3">Helix-turn-helix domain-containing protein</fullName>
    </submittedName>
</protein>
<evidence type="ECO:0000259" key="2">
    <source>
        <dbReference type="PROSITE" id="PS50943"/>
    </source>
</evidence>
<dbReference type="SUPFAM" id="SSF47413">
    <property type="entry name" value="lambda repressor-like DNA-binding domains"/>
    <property type="match status" value="1"/>
</dbReference>
<proteinExistence type="predicted"/>
<dbReference type="Gene3D" id="2.60.40.10">
    <property type="entry name" value="Immunoglobulins"/>
    <property type="match status" value="1"/>
</dbReference>
<dbReference type="CDD" id="cd00093">
    <property type="entry name" value="HTH_XRE"/>
    <property type="match status" value="1"/>
</dbReference>
<keyword evidence="1" id="KW-0812">Transmembrane</keyword>
<dbReference type="PROSITE" id="PS50943">
    <property type="entry name" value="HTH_CROC1"/>
    <property type="match status" value="1"/>
</dbReference>
<dbReference type="Proteomes" id="UP000783287">
    <property type="component" value="Unassembled WGS sequence"/>
</dbReference>
<feature type="transmembrane region" description="Helical" evidence="1">
    <location>
        <begin position="112"/>
        <end position="130"/>
    </location>
</feature>
<dbReference type="InterPro" id="IPR001387">
    <property type="entry name" value="Cro/C1-type_HTH"/>
</dbReference>
<comment type="caution">
    <text evidence="3">The sequence shown here is derived from an EMBL/GenBank/DDBJ whole genome shotgun (WGS) entry which is preliminary data.</text>
</comment>
<organism evidence="3 4">
    <name type="scientific">Candidatus Dojkabacteria bacterium</name>
    <dbReference type="NCBI Taxonomy" id="2099670"/>
    <lineage>
        <taxon>Bacteria</taxon>
        <taxon>Candidatus Dojkabacteria</taxon>
    </lineage>
</organism>
<keyword evidence="1" id="KW-1133">Transmembrane helix</keyword>
<dbReference type="EMBL" id="JAGQLK010000060">
    <property type="protein sequence ID" value="MCA9383363.1"/>
    <property type="molecule type" value="Genomic_DNA"/>
</dbReference>
<dbReference type="Pfam" id="PF13413">
    <property type="entry name" value="HTH_25"/>
    <property type="match status" value="1"/>
</dbReference>
<gene>
    <name evidence="3" type="ORF">KC909_03285</name>
</gene>
<dbReference type="InterPro" id="IPR013783">
    <property type="entry name" value="Ig-like_fold"/>
</dbReference>
<evidence type="ECO:0000313" key="3">
    <source>
        <dbReference type="EMBL" id="MCA9383363.1"/>
    </source>
</evidence>
<feature type="domain" description="HTH cro/C1-type" evidence="2">
    <location>
        <begin position="15"/>
        <end position="49"/>
    </location>
</feature>
<evidence type="ECO:0000313" key="4">
    <source>
        <dbReference type="Proteomes" id="UP000783287"/>
    </source>
</evidence>
<accession>A0A955L659</accession>
<dbReference type="Gene3D" id="1.10.260.40">
    <property type="entry name" value="lambda repressor-like DNA-binding domains"/>
    <property type="match status" value="1"/>
</dbReference>
<dbReference type="SMART" id="SM00530">
    <property type="entry name" value="HTH_XRE"/>
    <property type="match status" value="1"/>
</dbReference>
<dbReference type="GO" id="GO:0003677">
    <property type="term" value="F:DNA binding"/>
    <property type="evidence" value="ECO:0007669"/>
    <property type="project" value="InterPro"/>
</dbReference>
<reference evidence="3" key="1">
    <citation type="submission" date="2020-04" db="EMBL/GenBank/DDBJ databases">
        <authorList>
            <person name="Zhang T."/>
        </authorList>
    </citation>
    <scope>NUCLEOTIDE SEQUENCE</scope>
    <source>
        <strain evidence="3">HKST-UBA14</strain>
    </source>
</reference>
<dbReference type="InterPro" id="IPR010982">
    <property type="entry name" value="Lambda_DNA-bd_dom_sf"/>
</dbReference>
<evidence type="ECO:0000256" key="1">
    <source>
        <dbReference type="SAM" id="Phobius"/>
    </source>
</evidence>
<keyword evidence="1" id="KW-0472">Membrane</keyword>
<sequence>MIKTAFELRTIGNLLKDRRKDRGLSIEDVARITKIRAKYLQALENGDYSSFPSEVYLKGFLKNYAKFLDVNQKRALAMYRREREYQQKEPTIDNSNKATKALVNLDLTPGKVILGLIVSAIILTVIYIGTNINSILQEPELSISAPIELNNGEEGVFETSEDSIRIIGNIEVGSELTINGQQFETNNFEQFIKDFNLDDGLNTFTLVAESQFGKVSEISLKIIKEGNLTGTDEDITTTITPTQVTSAMNILVEIVDREAYVEVKIDGEITTANVLPVGEILELSALSKLEITTPRPDAVKIIINETDQTVEGSLTNTWELINGQVVKQ</sequence>